<reference evidence="1 2" key="1">
    <citation type="submission" date="2024-01" db="EMBL/GenBank/DDBJ databases">
        <title>New evidence supports the origin of RcGTA from prophage.</title>
        <authorList>
            <person name="Xu Y."/>
            <person name="Liu B."/>
            <person name="Chen F."/>
        </authorList>
    </citation>
    <scope>NUCLEOTIDE SEQUENCE [LARGE SCALE GENOMIC DNA]</scope>
    <source>
        <strain evidence="1 2">CBW1107-2</strain>
    </source>
</reference>
<dbReference type="GO" id="GO:0016787">
    <property type="term" value="F:hydrolase activity"/>
    <property type="evidence" value="ECO:0007669"/>
    <property type="project" value="UniProtKB-KW"/>
</dbReference>
<comment type="caution">
    <text evidence="1">The sequence shown here is derived from an EMBL/GenBank/DDBJ whole genome shotgun (WGS) entry which is preliminary data.</text>
</comment>
<gene>
    <name evidence="1" type="ORF">V1479_18385</name>
</gene>
<dbReference type="EMBL" id="JAZHFV010000006">
    <property type="protein sequence ID" value="MEX4009285.1"/>
    <property type="molecule type" value="Genomic_DNA"/>
</dbReference>
<dbReference type="RefSeq" id="WP_368804223.1">
    <property type="nucleotide sequence ID" value="NZ_JAZHFV010000006.1"/>
</dbReference>
<organism evidence="1 2">
    <name type="scientific">Neoaquamicrobium sediminum</name>
    <dbReference type="NCBI Taxonomy" id="1849104"/>
    <lineage>
        <taxon>Bacteria</taxon>
        <taxon>Pseudomonadati</taxon>
        <taxon>Pseudomonadota</taxon>
        <taxon>Alphaproteobacteria</taxon>
        <taxon>Hyphomicrobiales</taxon>
        <taxon>Phyllobacteriaceae</taxon>
        <taxon>Neoaquamicrobium</taxon>
    </lineage>
</organism>
<dbReference type="Proteomes" id="UP001559025">
    <property type="component" value="Unassembled WGS sequence"/>
</dbReference>
<protein>
    <submittedName>
        <fullName evidence="1">Type II toxin-antitoxin system PemK/MazF family toxin</fullName>
        <ecNumber evidence="1">3.1.-.-</ecNumber>
    </submittedName>
</protein>
<keyword evidence="2" id="KW-1185">Reference proteome</keyword>
<dbReference type="Gene3D" id="2.30.30.110">
    <property type="match status" value="1"/>
</dbReference>
<keyword evidence="1" id="KW-0378">Hydrolase</keyword>
<name>A0ABV3WX98_9HYPH</name>
<dbReference type="InterPro" id="IPR003477">
    <property type="entry name" value="PemK-like"/>
</dbReference>
<evidence type="ECO:0000313" key="2">
    <source>
        <dbReference type="Proteomes" id="UP001559025"/>
    </source>
</evidence>
<dbReference type="SUPFAM" id="SSF50118">
    <property type="entry name" value="Cell growth inhibitor/plasmid maintenance toxic component"/>
    <property type="match status" value="1"/>
</dbReference>
<accession>A0ABV3WX98</accession>
<dbReference type="Pfam" id="PF02452">
    <property type="entry name" value="PemK_toxin"/>
    <property type="match status" value="1"/>
</dbReference>
<evidence type="ECO:0000313" key="1">
    <source>
        <dbReference type="EMBL" id="MEX4009285.1"/>
    </source>
</evidence>
<sequence>MPTSESAPVPRQWDVVVLPFPYADRLAEKRRPAVVISKPETADRHGIIWVAMITSAANSGWECDIPIPQDNDTGLLAPSVIRPWKIATVDVSRVVRVAGHLGAENAAELSQALMAVVSS</sequence>
<dbReference type="InterPro" id="IPR011067">
    <property type="entry name" value="Plasmid_toxin/cell-grow_inhib"/>
</dbReference>
<proteinExistence type="predicted"/>
<dbReference type="EC" id="3.1.-.-" evidence="1"/>